<evidence type="ECO:0000256" key="1">
    <source>
        <dbReference type="SAM" id="MobiDB-lite"/>
    </source>
</evidence>
<organism evidence="2 3">
    <name type="scientific">Prorocentrum cordatum</name>
    <dbReference type="NCBI Taxonomy" id="2364126"/>
    <lineage>
        <taxon>Eukaryota</taxon>
        <taxon>Sar</taxon>
        <taxon>Alveolata</taxon>
        <taxon>Dinophyceae</taxon>
        <taxon>Prorocentrales</taxon>
        <taxon>Prorocentraceae</taxon>
        <taxon>Prorocentrum</taxon>
    </lineage>
</organism>
<evidence type="ECO:0000313" key="3">
    <source>
        <dbReference type="Proteomes" id="UP001189429"/>
    </source>
</evidence>
<feature type="compositionally biased region" description="Polar residues" evidence="1">
    <location>
        <begin position="128"/>
        <end position="139"/>
    </location>
</feature>
<gene>
    <name evidence="2" type="ORF">PCOR1329_LOCUS28391</name>
</gene>
<feature type="region of interest" description="Disordered" evidence="1">
    <location>
        <begin position="76"/>
        <end position="144"/>
    </location>
</feature>
<keyword evidence="3" id="KW-1185">Reference proteome</keyword>
<evidence type="ECO:0000313" key="2">
    <source>
        <dbReference type="EMBL" id="CAK0829454.1"/>
    </source>
</evidence>
<protein>
    <recommendedName>
        <fullName evidence="4">Beta-galactosidase</fullName>
    </recommendedName>
</protein>
<name>A0ABN9SC95_9DINO</name>
<comment type="caution">
    <text evidence="2">The sequence shown here is derived from an EMBL/GenBank/DDBJ whole genome shotgun (WGS) entry which is preliminary data.</text>
</comment>
<dbReference type="Proteomes" id="UP001189429">
    <property type="component" value="Unassembled WGS sequence"/>
</dbReference>
<sequence length="161" mass="17408">MPAAAAALDGHAHAGLSVGNSSTISDEGIWYPPRPKNVPEAWCSTDVSDQHEAWMFGAQAPPKWCGTDLYRTFQSPNIPGGQHRVQRVASGARDGTAARIERRTSRGSAAGGAEGIHRTHETLGPLQGLTTCSARSWHSSRSRDPERLEVRRAVEQRLCEA</sequence>
<accession>A0ABN9SC95</accession>
<reference evidence="2" key="1">
    <citation type="submission" date="2023-10" db="EMBL/GenBank/DDBJ databases">
        <authorList>
            <person name="Chen Y."/>
            <person name="Shah S."/>
            <person name="Dougan E. K."/>
            <person name="Thang M."/>
            <person name="Chan C."/>
        </authorList>
    </citation>
    <scope>NUCLEOTIDE SEQUENCE [LARGE SCALE GENOMIC DNA]</scope>
</reference>
<proteinExistence type="predicted"/>
<evidence type="ECO:0008006" key="4">
    <source>
        <dbReference type="Google" id="ProtNLM"/>
    </source>
</evidence>
<dbReference type="EMBL" id="CAUYUJ010010458">
    <property type="protein sequence ID" value="CAK0829454.1"/>
    <property type="molecule type" value="Genomic_DNA"/>
</dbReference>